<keyword evidence="4" id="KW-1003">Cell membrane</keyword>
<dbReference type="PANTHER" id="PTHR34220">
    <property type="entry name" value="SENSOR HISTIDINE KINASE YPDA"/>
    <property type="match status" value="1"/>
</dbReference>
<dbReference type="Pfam" id="PF02518">
    <property type="entry name" value="HATPase_c"/>
    <property type="match status" value="1"/>
</dbReference>
<comment type="caution">
    <text evidence="17">The sequence shown here is derived from an EMBL/GenBank/DDBJ whole genome shotgun (WGS) entry which is preliminary data.</text>
</comment>
<protein>
    <recommendedName>
        <fullName evidence="3">histidine kinase</fullName>
        <ecNumber evidence="3">2.7.13.3</ecNumber>
    </recommendedName>
</protein>
<dbReference type="EMBL" id="JBHTLU010000031">
    <property type="protein sequence ID" value="MFD1222690.1"/>
    <property type="molecule type" value="Genomic_DNA"/>
</dbReference>
<dbReference type="Pfam" id="PF06580">
    <property type="entry name" value="His_kinase"/>
    <property type="match status" value="1"/>
</dbReference>
<evidence type="ECO:0000256" key="4">
    <source>
        <dbReference type="ARBA" id="ARBA00022475"/>
    </source>
</evidence>
<dbReference type="Gene3D" id="3.30.565.10">
    <property type="entry name" value="Histidine kinase-like ATPase, C-terminal domain"/>
    <property type="match status" value="1"/>
</dbReference>
<dbReference type="SUPFAM" id="SSF55874">
    <property type="entry name" value="ATPase domain of HSP90 chaperone/DNA topoisomerase II/histidine kinase"/>
    <property type="match status" value="1"/>
</dbReference>
<evidence type="ECO:0000256" key="11">
    <source>
        <dbReference type="ARBA" id="ARBA00022989"/>
    </source>
</evidence>
<evidence type="ECO:0000256" key="14">
    <source>
        <dbReference type="SAM" id="Phobius"/>
    </source>
</evidence>
<comment type="catalytic activity">
    <reaction evidence="1">
        <text>ATP + protein L-histidine = ADP + protein N-phospho-L-histidine.</text>
        <dbReference type="EC" id="2.7.13.3"/>
    </reaction>
</comment>
<dbReference type="InterPro" id="IPR005467">
    <property type="entry name" value="His_kinase_dom"/>
</dbReference>
<dbReference type="PANTHER" id="PTHR34220:SF11">
    <property type="entry name" value="SENSOR PROTEIN KINASE HPTS"/>
    <property type="match status" value="1"/>
</dbReference>
<dbReference type="InterPro" id="IPR003660">
    <property type="entry name" value="HAMP_dom"/>
</dbReference>
<keyword evidence="8" id="KW-0547">Nucleotide-binding</keyword>
<evidence type="ECO:0000256" key="5">
    <source>
        <dbReference type="ARBA" id="ARBA00022553"/>
    </source>
</evidence>
<evidence type="ECO:0000256" key="10">
    <source>
        <dbReference type="ARBA" id="ARBA00022840"/>
    </source>
</evidence>
<name>A0ABW3UT51_9BACL</name>
<evidence type="ECO:0000313" key="18">
    <source>
        <dbReference type="Proteomes" id="UP001597180"/>
    </source>
</evidence>
<gene>
    <name evidence="17" type="ORF">ACFQ4B_21465</name>
</gene>
<dbReference type="InterPro" id="IPR003594">
    <property type="entry name" value="HATPase_dom"/>
</dbReference>
<keyword evidence="12" id="KW-0902">Two-component regulatory system</keyword>
<evidence type="ECO:0000256" key="6">
    <source>
        <dbReference type="ARBA" id="ARBA00022679"/>
    </source>
</evidence>
<evidence type="ECO:0000259" key="15">
    <source>
        <dbReference type="PROSITE" id="PS50109"/>
    </source>
</evidence>
<dbReference type="RefSeq" id="WP_079913315.1">
    <property type="nucleotide sequence ID" value="NZ_BAABJG010000015.1"/>
</dbReference>
<dbReference type="SUPFAM" id="SSF158472">
    <property type="entry name" value="HAMP domain-like"/>
    <property type="match status" value="1"/>
</dbReference>
<evidence type="ECO:0000256" key="2">
    <source>
        <dbReference type="ARBA" id="ARBA00004651"/>
    </source>
</evidence>
<evidence type="ECO:0000256" key="3">
    <source>
        <dbReference type="ARBA" id="ARBA00012438"/>
    </source>
</evidence>
<keyword evidence="10" id="KW-0067">ATP-binding</keyword>
<evidence type="ECO:0000259" key="16">
    <source>
        <dbReference type="PROSITE" id="PS50885"/>
    </source>
</evidence>
<feature type="domain" description="HAMP" evidence="16">
    <location>
        <begin position="310"/>
        <end position="363"/>
    </location>
</feature>
<keyword evidence="18" id="KW-1185">Reference proteome</keyword>
<evidence type="ECO:0000256" key="13">
    <source>
        <dbReference type="ARBA" id="ARBA00023136"/>
    </source>
</evidence>
<sequence>MKRWLSVWFPQKIKYRFFVSFLFFILLPAASFVMYYFWELESTLKEKISSQSAAQLGYVKESMENIRVALFRESLVLSNDKELQAALRDDSRNTEARQLLVMERLREKRLQDGFSPLPTHVYYSLIDHRHQEVITTFENKINYSDLASEDWWKNSEGYEKQNNQIIGKSLRDMYTLTVDMVGPDGSLDGHILLSFDYVEWLNAMYRIFTMRQDYFIMNQSGGIVTKTSPAAFISDPAAEVVRRQAATGGFWTNGQELMNAVYLPSYQWYVINSFPLHTFFGDIDQAKHRLVIILASFVFLFIVITFIISHRITRPLQLLQHHMSIIVRDEFRSSLPEKLGTGEVRELGTTFNRMISDIRRLIQKLKVEEREKEASRFQMLLAQMNPHFLLNTLNAIKWTALERKDSEIAEICVCLGELLESSLNVQTELIHLDEELTLVKAYVRIQNFRFDSYINVRYEYDEALRYALVPKLSLQPLVENSFYHAFAQMQQDGCITIRVVNEHQSLIMEVEDNGIGMEASANRQPLRKSKGIGINNLRERLQLLFKSDGQLEAVSREQGTLVRLKFPLLLSEPYGKGE</sequence>
<dbReference type="Gene3D" id="6.10.340.10">
    <property type="match status" value="1"/>
</dbReference>
<organism evidence="17 18">
    <name type="scientific">Paenibacillus vulneris</name>
    <dbReference type="NCBI Taxonomy" id="1133364"/>
    <lineage>
        <taxon>Bacteria</taxon>
        <taxon>Bacillati</taxon>
        <taxon>Bacillota</taxon>
        <taxon>Bacilli</taxon>
        <taxon>Bacillales</taxon>
        <taxon>Paenibacillaceae</taxon>
        <taxon>Paenibacillus</taxon>
    </lineage>
</organism>
<evidence type="ECO:0000256" key="12">
    <source>
        <dbReference type="ARBA" id="ARBA00023012"/>
    </source>
</evidence>
<evidence type="ECO:0000256" key="9">
    <source>
        <dbReference type="ARBA" id="ARBA00022777"/>
    </source>
</evidence>
<dbReference type="CDD" id="cd06225">
    <property type="entry name" value="HAMP"/>
    <property type="match status" value="1"/>
</dbReference>
<evidence type="ECO:0000256" key="8">
    <source>
        <dbReference type="ARBA" id="ARBA00022741"/>
    </source>
</evidence>
<evidence type="ECO:0000256" key="1">
    <source>
        <dbReference type="ARBA" id="ARBA00000085"/>
    </source>
</evidence>
<feature type="transmembrane region" description="Helical" evidence="14">
    <location>
        <begin position="15"/>
        <end position="38"/>
    </location>
</feature>
<keyword evidence="11 14" id="KW-1133">Transmembrane helix</keyword>
<dbReference type="Pfam" id="PF00672">
    <property type="entry name" value="HAMP"/>
    <property type="match status" value="1"/>
</dbReference>
<keyword evidence="5" id="KW-0597">Phosphoprotein</keyword>
<dbReference type="InterPro" id="IPR050640">
    <property type="entry name" value="Bact_2-comp_sensor_kinase"/>
</dbReference>
<keyword evidence="9 17" id="KW-0418">Kinase</keyword>
<dbReference type="PROSITE" id="PS50885">
    <property type="entry name" value="HAMP"/>
    <property type="match status" value="1"/>
</dbReference>
<evidence type="ECO:0000256" key="7">
    <source>
        <dbReference type="ARBA" id="ARBA00022692"/>
    </source>
</evidence>
<keyword evidence="13 14" id="KW-0472">Membrane</keyword>
<feature type="domain" description="Histidine kinase" evidence="15">
    <location>
        <begin position="307"/>
        <end position="570"/>
    </location>
</feature>
<dbReference type="GO" id="GO:0004673">
    <property type="term" value="F:protein histidine kinase activity"/>
    <property type="evidence" value="ECO:0007669"/>
    <property type="project" value="UniProtKB-EC"/>
</dbReference>
<dbReference type="SMART" id="SM00304">
    <property type="entry name" value="HAMP"/>
    <property type="match status" value="1"/>
</dbReference>
<feature type="transmembrane region" description="Helical" evidence="14">
    <location>
        <begin position="290"/>
        <end position="308"/>
    </location>
</feature>
<evidence type="ECO:0000313" key="17">
    <source>
        <dbReference type="EMBL" id="MFD1222690.1"/>
    </source>
</evidence>
<dbReference type="PROSITE" id="PS50109">
    <property type="entry name" value="HIS_KIN"/>
    <property type="match status" value="1"/>
</dbReference>
<dbReference type="InterPro" id="IPR010559">
    <property type="entry name" value="Sig_transdc_His_kin_internal"/>
</dbReference>
<dbReference type="EC" id="2.7.13.3" evidence="3"/>
<reference evidence="18" key="1">
    <citation type="journal article" date="2019" name="Int. J. Syst. Evol. Microbiol.">
        <title>The Global Catalogue of Microorganisms (GCM) 10K type strain sequencing project: providing services to taxonomists for standard genome sequencing and annotation.</title>
        <authorList>
            <consortium name="The Broad Institute Genomics Platform"/>
            <consortium name="The Broad Institute Genome Sequencing Center for Infectious Disease"/>
            <person name="Wu L."/>
            <person name="Ma J."/>
        </authorList>
    </citation>
    <scope>NUCLEOTIDE SEQUENCE [LARGE SCALE GENOMIC DNA]</scope>
    <source>
        <strain evidence="18">CCUG 53270</strain>
    </source>
</reference>
<accession>A0ABW3UT51</accession>
<dbReference type="Proteomes" id="UP001597180">
    <property type="component" value="Unassembled WGS sequence"/>
</dbReference>
<keyword evidence="7 14" id="KW-0812">Transmembrane</keyword>
<comment type="subcellular location">
    <subcellularLocation>
        <location evidence="2">Cell membrane</location>
        <topology evidence="2">Multi-pass membrane protein</topology>
    </subcellularLocation>
</comment>
<proteinExistence type="predicted"/>
<keyword evidence="6 17" id="KW-0808">Transferase</keyword>
<dbReference type="InterPro" id="IPR036890">
    <property type="entry name" value="HATPase_C_sf"/>
</dbReference>